<evidence type="ECO:0000313" key="1">
    <source>
        <dbReference type="EMBL" id="CAG8676586.1"/>
    </source>
</evidence>
<reference evidence="1 2" key="1">
    <citation type="submission" date="2021-06" db="EMBL/GenBank/DDBJ databases">
        <authorList>
            <person name="Kallberg Y."/>
            <person name="Tangrot J."/>
            <person name="Rosling A."/>
        </authorList>
    </citation>
    <scope>NUCLEOTIDE SEQUENCE [LARGE SCALE GENOMIC DNA]</scope>
    <source>
        <strain evidence="1 2">120-4 pot B 10/14</strain>
    </source>
</reference>
<gene>
    <name evidence="1" type="ORF">GMARGA_LOCUS10726</name>
</gene>
<protein>
    <submittedName>
        <fullName evidence="1">41469_t:CDS:1</fullName>
    </submittedName>
</protein>
<keyword evidence="2" id="KW-1185">Reference proteome</keyword>
<dbReference type="Proteomes" id="UP000789901">
    <property type="component" value="Unassembled WGS sequence"/>
</dbReference>
<evidence type="ECO:0000313" key="2">
    <source>
        <dbReference type="Proteomes" id="UP000789901"/>
    </source>
</evidence>
<sequence length="259" mass="30537">MNSPQNNVALNEALITVHNGLQEITGNLQLVCSSLRKICINNIASIREFVDFRHKILKYILVYYKEIFPLIKEMTLEIQNFMENYISPFEEFQTEINFIIEDFRRKKKIFITTLAFHVFIQEDFKREKSDAAIHFKKLESDTQPFRDLIELIKSLVILIQTYIDSLSSIAKSFITLEEESKKMVSDCAKAKDYYTICRDRAQLIIDNCMVCTYEFDSCKTDLSIEADNNYVRSWLNEKESRIGNRNNWLNNFLNSEKEI</sequence>
<organism evidence="1 2">
    <name type="scientific">Gigaspora margarita</name>
    <dbReference type="NCBI Taxonomy" id="4874"/>
    <lineage>
        <taxon>Eukaryota</taxon>
        <taxon>Fungi</taxon>
        <taxon>Fungi incertae sedis</taxon>
        <taxon>Mucoromycota</taxon>
        <taxon>Glomeromycotina</taxon>
        <taxon>Glomeromycetes</taxon>
        <taxon>Diversisporales</taxon>
        <taxon>Gigasporaceae</taxon>
        <taxon>Gigaspora</taxon>
    </lineage>
</organism>
<proteinExistence type="predicted"/>
<dbReference type="EMBL" id="CAJVQB010006069">
    <property type="protein sequence ID" value="CAG8676586.1"/>
    <property type="molecule type" value="Genomic_DNA"/>
</dbReference>
<comment type="caution">
    <text evidence="1">The sequence shown here is derived from an EMBL/GenBank/DDBJ whole genome shotgun (WGS) entry which is preliminary data.</text>
</comment>
<name>A0ABN7UUI4_GIGMA</name>
<accession>A0ABN7UUI4</accession>